<evidence type="ECO:0000256" key="3">
    <source>
        <dbReference type="SAM" id="MobiDB-lite"/>
    </source>
</evidence>
<comment type="similarity">
    <text evidence="1 2">Belongs to the CutC family.</text>
</comment>
<dbReference type="HAMAP" id="MF_00795">
    <property type="entry name" value="CutC"/>
    <property type="match status" value="1"/>
</dbReference>
<evidence type="ECO:0000313" key="5">
    <source>
        <dbReference type="Proteomes" id="UP001206312"/>
    </source>
</evidence>
<comment type="subcellular location">
    <subcellularLocation>
        <location evidence="2">Cytoplasm</location>
    </subcellularLocation>
</comment>
<proteinExistence type="inferred from homology"/>
<evidence type="ECO:0000313" key="4">
    <source>
        <dbReference type="EMBL" id="MCO5725633.1"/>
    </source>
</evidence>
<keyword evidence="5" id="KW-1185">Reference proteome</keyword>
<name>A0ABT1B1Z1_9FLAO</name>
<keyword evidence="2" id="KW-0963">Cytoplasm</keyword>
<dbReference type="InterPro" id="IPR005627">
    <property type="entry name" value="CutC-like"/>
</dbReference>
<dbReference type="SUPFAM" id="SSF110395">
    <property type="entry name" value="CutC-like"/>
    <property type="match status" value="1"/>
</dbReference>
<protein>
    <recommendedName>
        <fullName evidence="2">PF03932 family protein CutC</fullName>
    </recommendedName>
</protein>
<evidence type="ECO:0000256" key="2">
    <source>
        <dbReference type="HAMAP-Rule" id="MF_00795"/>
    </source>
</evidence>
<dbReference type="Proteomes" id="UP001206312">
    <property type="component" value="Unassembled WGS sequence"/>
</dbReference>
<feature type="region of interest" description="Disordered" evidence="3">
    <location>
        <begin position="203"/>
        <end position="224"/>
    </location>
</feature>
<reference evidence="4 5" key="1">
    <citation type="submission" date="2022-06" db="EMBL/GenBank/DDBJ databases">
        <authorList>
            <person name="Xuan X."/>
        </authorList>
    </citation>
    <scope>NUCLEOTIDE SEQUENCE [LARGE SCALE GENOMIC DNA]</scope>
    <source>
        <strain evidence="4 5">2V75</strain>
    </source>
</reference>
<gene>
    <name evidence="2" type="primary">cutC</name>
    <name evidence="4" type="ORF">NG653_12260</name>
</gene>
<dbReference type="Pfam" id="PF03932">
    <property type="entry name" value="CutC"/>
    <property type="match status" value="1"/>
</dbReference>
<dbReference type="EMBL" id="JAMXIB010000011">
    <property type="protein sequence ID" value="MCO5725633.1"/>
    <property type="molecule type" value="Genomic_DNA"/>
</dbReference>
<dbReference type="Gene3D" id="3.20.20.380">
    <property type="entry name" value="Copper homeostasis (CutC) domain"/>
    <property type="match status" value="1"/>
</dbReference>
<evidence type="ECO:0000256" key="1">
    <source>
        <dbReference type="ARBA" id="ARBA00007768"/>
    </source>
</evidence>
<dbReference type="PANTHER" id="PTHR12598:SF0">
    <property type="entry name" value="COPPER HOMEOSTASIS PROTEIN CUTC HOMOLOG"/>
    <property type="match status" value="1"/>
</dbReference>
<sequence length="242" mass="25964">MKVEVCVSSVESARVAEAAGADRLELCGELALGGVTPSPGLLQAVREAVRIPVHVLIRPRSGDFCYSEWEFEQMLLDIAFCRRLGFEGFALGCLQADGRLDRSGMQALAREAGPSHLTFHRAFDRMEDWEGALEPLEALGVRTILSSGRAPTAEAGLSLLEKLQASCGLGIMPGAGIGPQNVSLFLGRGFEAIHLSGLPRGPREDFRGLPLNSPSLLREGPPLQADPERLQAVVDRVRGQGL</sequence>
<comment type="caution">
    <text evidence="4">The sequence shown here is derived from an EMBL/GenBank/DDBJ whole genome shotgun (WGS) entry which is preliminary data.</text>
</comment>
<dbReference type="PANTHER" id="PTHR12598">
    <property type="entry name" value="COPPER HOMEOSTASIS PROTEIN CUTC"/>
    <property type="match status" value="1"/>
</dbReference>
<accession>A0ABT1B1Z1</accession>
<dbReference type="InterPro" id="IPR036822">
    <property type="entry name" value="CutC-like_dom_sf"/>
</dbReference>
<organism evidence="4 5">
    <name type="scientific">Robiginitalea marina</name>
    <dbReference type="NCBI Taxonomy" id="2954105"/>
    <lineage>
        <taxon>Bacteria</taxon>
        <taxon>Pseudomonadati</taxon>
        <taxon>Bacteroidota</taxon>
        <taxon>Flavobacteriia</taxon>
        <taxon>Flavobacteriales</taxon>
        <taxon>Flavobacteriaceae</taxon>
        <taxon>Robiginitalea</taxon>
    </lineage>
</organism>
<dbReference type="RefSeq" id="WP_252742005.1">
    <property type="nucleotide sequence ID" value="NZ_JAMXIB010000011.1"/>
</dbReference>
<comment type="caution">
    <text evidence="2">Once thought to be involved in copper homeostasis, experiments in E.coli have shown this is not the case.</text>
</comment>